<keyword evidence="1" id="KW-0694">RNA-binding</keyword>
<dbReference type="Proteomes" id="UP000494040">
    <property type="component" value="Unassembled WGS sequence"/>
</dbReference>
<dbReference type="Gene3D" id="3.30.1370.10">
    <property type="entry name" value="K Homology domain, type 1"/>
    <property type="match status" value="2"/>
</dbReference>
<dbReference type="AlphaFoldDB" id="A0A8I6RUT1"/>
<proteinExistence type="predicted"/>
<dbReference type="InterPro" id="IPR002999">
    <property type="entry name" value="Tudor"/>
</dbReference>
<dbReference type="SMART" id="SM00333">
    <property type="entry name" value="TUDOR"/>
    <property type="match status" value="1"/>
</dbReference>
<name>A0A8I6RUT1_CIMLE</name>
<evidence type="ECO:0000259" key="4">
    <source>
        <dbReference type="PROSITE" id="PS50304"/>
    </source>
</evidence>
<feature type="domain" description="Tudor" evidence="4">
    <location>
        <begin position="287"/>
        <end position="353"/>
    </location>
</feature>
<dbReference type="GO" id="GO:0003723">
    <property type="term" value="F:RNA binding"/>
    <property type="evidence" value="ECO:0007669"/>
    <property type="project" value="UniProtKB-UniRule"/>
</dbReference>
<dbReference type="GO" id="GO:0007283">
    <property type="term" value="P:spermatogenesis"/>
    <property type="evidence" value="ECO:0007669"/>
    <property type="project" value="TreeGrafter"/>
</dbReference>
<feature type="region of interest" description="Disordered" evidence="2">
    <location>
        <begin position="441"/>
        <end position="546"/>
    </location>
</feature>
<dbReference type="OMA" id="XRGGETI"/>
<dbReference type="KEGG" id="clec:106668506"/>
<dbReference type="RefSeq" id="XP_014252829.1">
    <property type="nucleotide sequence ID" value="XM_014397343.2"/>
</dbReference>
<reference evidence="5" key="1">
    <citation type="submission" date="2022-01" db="UniProtKB">
        <authorList>
            <consortium name="EnsemblMetazoa"/>
        </authorList>
    </citation>
    <scope>IDENTIFICATION</scope>
</reference>
<feature type="compositionally biased region" description="Polar residues" evidence="2">
    <location>
        <begin position="514"/>
        <end position="529"/>
    </location>
</feature>
<feature type="transmembrane region" description="Helical" evidence="3">
    <location>
        <begin position="7"/>
        <end position="27"/>
    </location>
</feature>
<evidence type="ECO:0000256" key="1">
    <source>
        <dbReference type="PROSITE-ProRule" id="PRU00117"/>
    </source>
</evidence>
<dbReference type="InterPro" id="IPR035437">
    <property type="entry name" value="SNase_OB-fold_sf"/>
</dbReference>
<organism evidence="5 6">
    <name type="scientific">Cimex lectularius</name>
    <name type="common">Bed bug</name>
    <name type="synonym">Acanthia lectularia</name>
    <dbReference type="NCBI Taxonomy" id="79782"/>
    <lineage>
        <taxon>Eukaryota</taxon>
        <taxon>Metazoa</taxon>
        <taxon>Ecdysozoa</taxon>
        <taxon>Arthropoda</taxon>
        <taxon>Hexapoda</taxon>
        <taxon>Insecta</taxon>
        <taxon>Pterygota</taxon>
        <taxon>Neoptera</taxon>
        <taxon>Paraneoptera</taxon>
        <taxon>Hemiptera</taxon>
        <taxon>Heteroptera</taxon>
        <taxon>Panheteroptera</taxon>
        <taxon>Cimicomorpha</taxon>
        <taxon>Cimicidae</taxon>
        <taxon>Cimex</taxon>
    </lineage>
</organism>
<protein>
    <recommendedName>
        <fullName evidence="4">Tudor domain-containing protein</fullName>
    </recommendedName>
</protein>
<sequence>MLWQHKAVLFVALPVFTLCAATLYYYFRKDKEWEEYLKSLNYKYAEVKVPKDAVGAVIGRCGTNIRDIQEKTNTRINFKDNVQDEKGFKICKIRGEKDNVDIAERLILETIATQSSIKSYEMWVPAKSCGRIIGRCGDNIRAIGRASNASITLDKMSPVTNVDQKLLIIKGTEEQIAIAKTLIEEKIKEEEDARNKMQYTLSNRSPRLKSKRDKKNLLEEKREPQYERLMASANENMIKVYVSSVANPNNFWLQLITPKSGDLDHLVENMTDYYSLEENREAHKLLKVQIGQIVAAKLRADNKWYRVEVKSFENEQEEQNPDTTVIVFFVDYGDFSSEKVQDLFQLRADFLSLRFQAIEVLMKGIVPKGGAKNWSEKEITTFEDLVFTGQWKMMMAQVIEYKSIEGNNKEVNCLPCIRLYNPEGTPGVDIAKKMIELGEADPEPVNVSDTGVEESDETATKLEEDSDKSEKESDQGKSENNPNEGEIVDYGATVDNANNSSLNSSLEKSSNLNAMQPNSNDVENVNSPSIHIPNKGKVDSKDMKDVESSLSESFDKSCDGILEQFESFLNSSQEVETVINTIPDFIKHERQAQN</sequence>
<dbReference type="PANTHER" id="PTHR22948">
    <property type="entry name" value="TUDOR DOMAIN CONTAINING PROTEIN"/>
    <property type="match status" value="1"/>
</dbReference>
<keyword evidence="6" id="KW-1185">Reference proteome</keyword>
<dbReference type="PANTHER" id="PTHR22948:SF29">
    <property type="entry name" value="FI02030P-RELATED"/>
    <property type="match status" value="1"/>
</dbReference>
<dbReference type="InterPro" id="IPR004087">
    <property type="entry name" value="KH_dom"/>
</dbReference>
<accession>A0A8I6RUT1</accession>
<evidence type="ECO:0000256" key="3">
    <source>
        <dbReference type="SAM" id="Phobius"/>
    </source>
</evidence>
<dbReference type="GO" id="GO:0043186">
    <property type="term" value="C:P granule"/>
    <property type="evidence" value="ECO:0007669"/>
    <property type="project" value="TreeGrafter"/>
</dbReference>
<keyword evidence="3" id="KW-0472">Membrane</keyword>
<dbReference type="SUPFAM" id="SSF54791">
    <property type="entry name" value="Eukaryotic type KH-domain (KH-domain type I)"/>
    <property type="match status" value="2"/>
</dbReference>
<dbReference type="PROSITE" id="PS50304">
    <property type="entry name" value="TUDOR"/>
    <property type="match status" value="1"/>
</dbReference>
<dbReference type="GO" id="GO:0030719">
    <property type="term" value="P:P granule organization"/>
    <property type="evidence" value="ECO:0007669"/>
    <property type="project" value="TreeGrafter"/>
</dbReference>
<dbReference type="InterPro" id="IPR004088">
    <property type="entry name" value="KH_dom_type_1"/>
</dbReference>
<dbReference type="SUPFAM" id="SSF63748">
    <property type="entry name" value="Tudor/PWWP/MBT"/>
    <property type="match status" value="1"/>
</dbReference>
<keyword evidence="3" id="KW-1133">Transmembrane helix</keyword>
<evidence type="ECO:0000256" key="2">
    <source>
        <dbReference type="SAM" id="MobiDB-lite"/>
    </source>
</evidence>
<dbReference type="EnsemblMetazoa" id="XM_014397343.2">
    <property type="protein sequence ID" value="XP_014252829.1"/>
    <property type="gene ID" value="LOC106668506"/>
</dbReference>
<dbReference type="PROSITE" id="PS50084">
    <property type="entry name" value="KH_TYPE_1"/>
    <property type="match status" value="2"/>
</dbReference>
<dbReference type="GO" id="GO:0034587">
    <property type="term" value="P:piRNA processing"/>
    <property type="evidence" value="ECO:0007669"/>
    <property type="project" value="TreeGrafter"/>
</dbReference>
<dbReference type="Pfam" id="PF00567">
    <property type="entry name" value="TUDOR"/>
    <property type="match status" value="1"/>
</dbReference>
<dbReference type="GeneID" id="106668506"/>
<dbReference type="InterPro" id="IPR036612">
    <property type="entry name" value="KH_dom_type_1_sf"/>
</dbReference>
<dbReference type="Pfam" id="PF00013">
    <property type="entry name" value="KH_1"/>
    <property type="match status" value="2"/>
</dbReference>
<dbReference type="Gene3D" id="2.40.50.90">
    <property type="match status" value="1"/>
</dbReference>
<dbReference type="Gene3D" id="2.30.30.140">
    <property type="match status" value="1"/>
</dbReference>
<dbReference type="GO" id="GO:0005739">
    <property type="term" value="C:mitochondrion"/>
    <property type="evidence" value="ECO:0007669"/>
    <property type="project" value="UniProtKB-ARBA"/>
</dbReference>
<feature type="compositionally biased region" description="Low complexity" evidence="2">
    <location>
        <begin position="496"/>
        <end position="513"/>
    </location>
</feature>
<feature type="compositionally biased region" description="Basic and acidic residues" evidence="2">
    <location>
        <begin position="458"/>
        <end position="477"/>
    </location>
</feature>
<evidence type="ECO:0000313" key="6">
    <source>
        <dbReference type="Proteomes" id="UP000494040"/>
    </source>
</evidence>
<dbReference type="OrthoDB" id="9995375at2759"/>
<evidence type="ECO:0000313" key="5">
    <source>
        <dbReference type="EnsemblMetazoa" id="XP_014252829.1"/>
    </source>
</evidence>
<feature type="compositionally biased region" description="Basic and acidic residues" evidence="2">
    <location>
        <begin position="536"/>
        <end position="546"/>
    </location>
</feature>
<dbReference type="SMART" id="SM00322">
    <property type="entry name" value="KH"/>
    <property type="match status" value="2"/>
</dbReference>
<keyword evidence="3" id="KW-0812">Transmembrane</keyword>
<dbReference type="InterPro" id="IPR050621">
    <property type="entry name" value="Tudor_domain_containing"/>
</dbReference>